<evidence type="ECO:0000313" key="6">
    <source>
        <dbReference type="EMBL" id="WRO22485.1"/>
    </source>
</evidence>
<name>A0AAU0UQB5_9FIRM</name>
<feature type="binding site" evidence="4">
    <location>
        <position position="145"/>
    </location>
    <ligand>
        <name>Zn(2+)</name>
        <dbReference type="ChEBI" id="CHEBI:29105"/>
    </ligand>
</feature>
<feature type="binding site" evidence="4">
    <location>
        <position position="142"/>
    </location>
    <ligand>
        <name>Zn(2+)</name>
        <dbReference type="ChEBI" id="CHEBI:29105"/>
    </ligand>
</feature>
<feature type="binding site" evidence="4">
    <location>
        <position position="167"/>
    </location>
    <ligand>
        <name>Zn(2+)</name>
        <dbReference type="ChEBI" id="CHEBI:29105"/>
    </ligand>
</feature>
<dbReference type="InterPro" id="IPR003000">
    <property type="entry name" value="Sirtuin"/>
</dbReference>
<dbReference type="SUPFAM" id="SSF52467">
    <property type="entry name" value="DHS-like NAD/FAD-binding domain"/>
    <property type="match status" value="1"/>
</dbReference>
<dbReference type="CDD" id="cd01407">
    <property type="entry name" value="SIR2-fam"/>
    <property type="match status" value="1"/>
</dbReference>
<evidence type="ECO:0000256" key="3">
    <source>
        <dbReference type="ARBA" id="ARBA00023027"/>
    </source>
</evidence>
<keyword evidence="7" id="KW-1185">Reference proteome</keyword>
<keyword evidence="3" id="KW-0520">NAD</keyword>
<dbReference type="EMBL" id="CP121694">
    <property type="protein sequence ID" value="WRO22485.1"/>
    <property type="molecule type" value="Genomic_DNA"/>
</dbReference>
<dbReference type="GO" id="GO:0070403">
    <property type="term" value="F:NAD+ binding"/>
    <property type="evidence" value="ECO:0007669"/>
    <property type="project" value="InterPro"/>
</dbReference>
<sequence length="258" mass="28224">MANVEQKNGEGAMEYQERLKKTADLMIQASRAFALTGAGISTESGIPDYRSPGKGLWEKVNPLKTASASALRHNPKKFYQDTISHWRTFADAQPNRGHRALKEMEDGGLLLGIVTQNIDGLHYAAGSKSVLEVHGHMRTGHCLECGDRVDFSKVTEQLDNGINPPRCHCSGILRPDVVLFEDPMSHDFFRATKVLSGCDLLLVAGTSLQVYPVASLPQLARQLIIVNNTPTSYDESAAVIFRESIGGVLSDLQSMLCQ</sequence>
<evidence type="ECO:0000256" key="4">
    <source>
        <dbReference type="PROSITE-ProRule" id="PRU00236"/>
    </source>
</evidence>
<dbReference type="PANTHER" id="PTHR11085">
    <property type="entry name" value="NAD-DEPENDENT PROTEIN DEACYLASE SIRTUIN-5, MITOCHONDRIAL-RELATED"/>
    <property type="match status" value="1"/>
</dbReference>
<keyword evidence="2" id="KW-0808">Transferase</keyword>
<dbReference type="InterPro" id="IPR026590">
    <property type="entry name" value="Ssirtuin_cat_dom"/>
</dbReference>
<dbReference type="RefSeq" id="WP_366921896.1">
    <property type="nucleotide sequence ID" value="NZ_CP121694.1"/>
</dbReference>
<dbReference type="PROSITE" id="PS50305">
    <property type="entry name" value="SIRTUIN"/>
    <property type="match status" value="1"/>
</dbReference>
<dbReference type="Pfam" id="PF02146">
    <property type="entry name" value="SIR2"/>
    <property type="match status" value="1"/>
</dbReference>
<dbReference type="KEGG" id="dbc:MFMK1_002316"/>
<dbReference type="GO" id="GO:0046872">
    <property type="term" value="F:metal ion binding"/>
    <property type="evidence" value="ECO:0007669"/>
    <property type="project" value="UniProtKB-KW"/>
</dbReference>
<dbReference type="AlphaFoldDB" id="A0AAU0UQB5"/>
<dbReference type="PANTHER" id="PTHR11085:SF10">
    <property type="entry name" value="NAD-DEPENDENT PROTEIN DEACYLASE SIRTUIN-5, MITOCHONDRIAL-RELATED"/>
    <property type="match status" value="1"/>
</dbReference>
<dbReference type="Gene3D" id="3.40.50.1220">
    <property type="entry name" value="TPP-binding domain"/>
    <property type="match status" value="1"/>
</dbReference>
<evidence type="ECO:0000313" key="7">
    <source>
        <dbReference type="Proteomes" id="UP001329915"/>
    </source>
</evidence>
<dbReference type="InterPro" id="IPR029035">
    <property type="entry name" value="DHS-like_NAD/FAD-binding_dom"/>
</dbReference>
<protein>
    <recommendedName>
        <fullName evidence="1">protein acetyllysine N-acetyltransferase</fullName>
        <ecNumber evidence="1">2.3.1.286</ecNumber>
    </recommendedName>
</protein>
<feature type="active site" description="Proton acceptor" evidence="4">
    <location>
        <position position="134"/>
    </location>
</feature>
<dbReference type="EC" id="2.3.1.286" evidence="1"/>
<dbReference type="InterPro" id="IPR050134">
    <property type="entry name" value="NAD-dep_sirtuin_deacylases"/>
</dbReference>
<dbReference type="Proteomes" id="UP001329915">
    <property type="component" value="Chromosome"/>
</dbReference>
<evidence type="ECO:0000256" key="1">
    <source>
        <dbReference type="ARBA" id="ARBA00012928"/>
    </source>
</evidence>
<gene>
    <name evidence="6" type="ORF">MFMK1_002316</name>
</gene>
<keyword evidence="4" id="KW-0479">Metal-binding</keyword>
<proteinExistence type="predicted"/>
<dbReference type="GO" id="GO:0017136">
    <property type="term" value="F:histone deacetylase activity, NAD-dependent"/>
    <property type="evidence" value="ECO:0007669"/>
    <property type="project" value="TreeGrafter"/>
</dbReference>
<evidence type="ECO:0000259" key="5">
    <source>
        <dbReference type="PROSITE" id="PS50305"/>
    </source>
</evidence>
<feature type="binding site" evidence="4">
    <location>
        <position position="169"/>
    </location>
    <ligand>
        <name>Zn(2+)</name>
        <dbReference type="ChEBI" id="CHEBI:29105"/>
    </ligand>
</feature>
<organism evidence="6 7">
    <name type="scientific">Metallumcola ferriviriculae</name>
    <dbReference type="NCBI Taxonomy" id="3039180"/>
    <lineage>
        <taxon>Bacteria</taxon>
        <taxon>Bacillati</taxon>
        <taxon>Bacillota</taxon>
        <taxon>Clostridia</taxon>
        <taxon>Neomoorellales</taxon>
        <taxon>Desulfitibacteraceae</taxon>
        <taxon>Metallumcola</taxon>
    </lineage>
</organism>
<dbReference type="InterPro" id="IPR026591">
    <property type="entry name" value="Sirtuin_cat_small_dom_sf"/>
</dbReference>
<accession>A0AAU0UQB5</accession>
<dbReference type="Gene3D" id="3.30.1600.10">
    <property type="entry name" value="SIR2/SIRT2 'Small Domain"/>
    <property type="match status" value="1"/>
</dbReference>
<reference evidence="6 7" key="1">
    <citation type="submission" date="2023-04" db="EMBL/GenBank/DDBJ databases">
        <authorList>
            <person name="Hsu D."/>
        </authorList>
    </citation>
    <scope>NUCLEOTIDE SEQUENCE [LARGE SCALE GENOMIC DNA]</scope>
    <source>
        <strain evidence="6 7">MK1</strain>
    </source>
</reference>
<evidence type="ECO:0000256" key="2">
    <source>
        <dbReference type="ARBA" id="ARBA00022679"/>
    </source>
</evidence>
<feature type="domain" description="Deacetylase sirtuin-type" evidence="5">
    <location>
        <begin position="12"/>
        <end position="258"/>
    </location>
</feature>
<keyword evidence="4" id="KW-0862">Zinc</keyword>